<feature type="transmembrane region" description="Helical" evidence="6">
    <location>
        <begin position="21"/>
        <end position="43"/>
    </location>
</feature>
<evidence type="ECO:0000313" key="8">
    <source>
        <dbReference type="Proteomes" id="UP000193467"/>
    </source>
</evidence>
<feature type="binding site" description="axial binding residue" evidence="3">
    <location>
        <position position="456"/>
    </location>
    <ligand>
        <name>heme</name>
        <dbReference type="ChEBI" id="CHEBI:30413"/>
    </ligand>
    <ligandPart>
        <name>Fe</name>
        <dbReference type="ChEBI" id="CHEBI:18248"/>
    </ligandPart>
</feature>
<protein>
    <submittedName>
        <fullName evidence="7">Cytochrome P450</fullName>
    </submittedName>
</protein>
<accession>A0A1Y2C0Y4</accession>
<dbReference type="PRINTS" id="PR00463">
    <property type="entry name" value="EP450I"/>
</dbReference>
<dbReference type="Proteomes" id="UP000193467">
    <property type="component" value="Unassembled WGS sequence"/>
</dbReference>
<feature type="compositionally biased region" description="Basic and acidic residues" evidence="5">
    <location>
        <begin position="854"/>
        <end position="865"/>
    </location>
</feature>
<dbReference type="OrthoDB" id="1470350at2759"/>
<dbReference type="Gene3D" id="1.10.630.10">
    <property type="entry name" value="Cytochrome P450"/>
    <property type="match status" value="1"/>
</dbReference>
<keyword evidence="3" id="KW-0408">Iron</keyword>
<dbReference type="GO" id="GO:0020037">
    <property type="term" value="F:heme binding"/>
    <property type="evidence" value="ECO:0007669"/>
    <property type="project" value="InterPro"/>
</dbReference>
<dbReference type="InterPro" id="IPR002401">
    <property type="entry name" value="Cyt_P450_E_grp-I"/>
</dbReference>
<feature type="compositionally biased region" description="Low complexity" evidence="5">
    <location>
        <begin position="868"/>
        <end position="885"/>
    </location>
</feature>
<dbReference type="STRING" id="106004.A0A1Y2C0Y4"/>
<feature type="region of interest" description="Disordered" evidence="5">
    <location>
        <begin position="854"/>
        <end position="885"/>
    </location>
</feature>
<sequence length="916" mass="102144">MEYNSSSFAFGELAIEVQRRVSPVGIVVSLLAGFVAYCVYQYYFSPLAGIPGPFTVRCGLYGWRTLHGLKFDFAQQLQHWHRSTGSPIIRISSHQVSVIDPAAIPIIYKNWDKTGFYQMFKFTSIDTGMSTKEHEAHKRQVKSDGPLFTKASLAQQEPYMDICANGFIDLLRRESVNGKTVQNLGRTLRYYTLDIIGEIAFGETFHALEKNDKSVSDILDKIDFAVYGITLGGIHPRIAPTLIKIAQTFNLFDINFVRRTASAGAHKSIERKKAGAEREDLMAKMLSLKHWSGGPYSLEEIEGMAAVFFGAGTDTAAVLLRAFVYYMVKNPEIHAKLMEELEAAVEKGELHFPTAYAECIKLPYFQACLDEVIRLHPAVPMPLPRVVPKGGAVIAGHFFPEGFEVGMSPFVVQRSEGAFGPDAEEFKPSRWLDATIQERIAMHAKILTFGTLARVCVGKNIGVMGVSKLMVNFLYHFDIAFVPRSPSSPHKLPGRGYGGNCSDDEPWNVDEGFLGAQNDFWCEMRAREVRLGKEPGAPISGGKPAYVVRADAKDTRDKSERTKGDNLTQRREKREIEDGRAVIKALEHKLQEAKAGAGERKQERYAQTSSELQLAEQQLKDEQKKVYRLEDELEENDRTTAMVEVAVSTSPRDEEATTIAQRAREDAARVKALLVEREQLVAETSQKLELVQDIISFIEEPFTVLQTPTEVSFPSTPLNPSKVDDSTTLPPGGYPLTPRRGSAVAVDSALKMRILLWAARFPVEREEGSARTLIFYYQGTRPLSKTRNALNVKLSTAALMASLLYARKLNYDIKSERRTALAQTALELANSQGRLNHAKSSLLLAEERRRNLEREVEASRVESLHKNSTSTSHASPTSPTGSSTQTSFVLHRLAATAKQLNQTSLALRRENREPVF</sequence>
<dbReference type="EMBL" id="MCGR01000141">
    <property type="protein sequence ID" value="ORY40564.1"/>
    <property type="molecule type" value="Genomic_DNA"/>
</dbReference>
<gene>
    <name evidence="7" type="ORF">BCR35DRAFT_356473</name>
</gene>
<keyword evidence="6" id="KW-1133">Transmembrane helix</keyword>
<proteinExistence type="inferred from homology"/>
<comment type="caution">
    <text evidence="7">The sequence shown here is derived from an EMBL/GenBank/DDBJ whole genome shotgun (WGS) entry which is preliminary data.</text>
</comment>
<keyword evidence="6" id="KW-0812">Transmembrane</keyword>
<evidence type="ECO:0000256" key="4">
    <source>
        <dbReference type="SAM" id="Coils"/>
    </source>
</evidence>
<keyword evidence="8" id="KW-1185">Reference proteome</keyword>
<keyword evidence="2" id="KW-0560">Oxidoreductase</keyword>
<dbReference type="PANTHER" id="PTHR24305:SF166">
    <property type="entry name" value="CYTOCHROME P450 12A4, MITOCHONDRIAL-RELATED"/>
    <property type="match status" value="1"/>
</dbReference>
<keyword evidence="4" id="KW-0175">Coiled coil</keyword>
<feature type="compositionally biased region" description="Polar residues" evidence="5">
    <location>
        <begin position="710"/>
        <end position="719"/>
    </location>
</feature>
<dbReference type="GO" id="GO:0016705">
    <property type="term" value="F:oxidoreductase activity, acting on paired donors, with incorporation or reduction of molecular oxygen"/>
    <property type="evidence" value="ECO:0007669"/>
    <property type="project" value="InterPro"/>
</dbReference>
<keyword evidence="3" id="KW-0349">Heme</keyword>
<feature type="compositionally biased region" description="Low complexity" evidence="5">
    <location>
        <begin position="727"/>
        <end position="736"/>
    </location>
</feature>
<dbReference type="GO" id="GO:0005506">
    <property type="term" value="F:iron ion binding"/>
    <property type="evidence" value="ECO:0007669"/>
    <property type="project" value="InterPro"/>
</dbReference>
<reference evidence="7 8" key="1">
    <citation type="submission" date="2016-07" db="EMBL/GenBank/DDBJ databases">
        <title>Pervasive Adenine N6-methylation of Active Genes in Fungi.</title>
        <authorList>
            <consortium name="DOE Joint Genome Institute"/>
            <person name="Mondo S.J."/>
            <person name="Dannebaum R.O."/>
            <person name="Kuo R.C."/>
            <person name="Labutti K."/>
            <person name="Haridas S."/>
            <person name="Kuo A."/>
            <person name="Salamov A."/>
            <person name="Ahrendt S.R."/>
            <person name="Lipzen A."/>
            <person name="Sullivan W."/>
            <person name="Andreopoulos W.B."/>
            <person name="Clum A."/>
            <person name="Lindquist E."/>
            <person name="Daum C."/>
            <person name="Ramamoorthy G.K."/>
            <person name="Gryganskyi A."/>
            <person name="Culley D."/>
            <person name="Magnuson J.K."/>
            <person name="James T.Y."/>
            <person name="O'Malley M.A."/>
            <person name="Stajich J.E."/>
            <person name="Spatafora J.W."/>
            <person name="Visel A."/>
            <person name="Grigoriev I.V."/>
        </authorList>
    </citation>
    <scope>NUCLEOTIDE SEQUENCE [LARGE SCALE GENOMIC DNA]</scope>
    <source>
        <strain evidence="7 8">62-1032</strain>
    </source>
</reference>
<dbReference type="Pfam" id="PF00067">
    <property type="entry name" value="p450"/>
    <property type="match status" value="1"/>
</dbReference>
<dbReference type="SUPFAM" id="SSF48264">
    <property type="entry name" value="Cytochrome P450"/>
    <property type="match status" value="1"/>
</dbReference>
<evidence type="ECO:0000256" key="2">
    <source>
        <dbReference type="ARBA" id="ARBA00023002"/>
    </source>
</evidence>
<keyword evidence="3" id="KW-0479">Metal-binding</keyword>
<name>A0A1Y2C0Y4_9BASI</name>
<dbReference type="InterPro" id="IPR001128">
    <property type="entry name" value="Cyt_P450"/>
</dbReference>
<evidence type="ECO:0000256" key="3">
    <source>
        <dbReference type="PIRSR" id="PIRSR602401-1"/>
    </source>
</evidence>
<dbReference type="InParanoid" id="A0A1Y2C0Y4"/>
<comment type="similarity">
    <text evidence="1">Belongs to the cytochrome P450 family.</text>
</comment>
<evidence type="ECO:0000256" key="5">
    <source>
        <dbReference type="SAM" id="MobiDB-lite"/>
    </source>
</evidence>
<dbReference type="AlphaFoldDB" id="A0A1Y2C0Y4"/>
<organism evidence="7 8">
    <name type="scientific">Leucosporidium creatinivorum</name>
    <dbReference type="NCBI Taxonomy" id="106004"/>
    <lineage>
        <taxon>Eukaryota</taxon>
        <taxon>Fungi</taxon>
        <taxon>Dikarya</taxon>
        <taxon>Basidiomycota</taxon>
        <taxon>Pucciniomycotina</taxon>
        <taxon>Microbotryomycetes</taxon>
        <taxon>Leucosporidiales</taxon>
        <taxon>Leucosporidium</taxon>
    </lineage>
</organism>
<dbReference type="InterPro" id="IPR036396">
    <property type="entry name" value="Cyt_P450_sf"/>
</dbReference>
<feature type="region of interest" description="Disordered" evidence="5">
    <location>
        <begin position="710"/>
        <end position="736"/>
    </location>
</feature>
<dbReference type="InterPro" id="IPR050121">
    <property type="entry name" value="Cytochrome_P450_monoxygenase"/>
</dbReference>
<feature type="coiled-coil region" evidence="4">
    <location>
        <begin position="583"/>
        <end position="639"/>
    </location>
</feature>
<feature type="region of interest" description="Disordered" evidence="5">
    <location>
        <begin position="552"/>
        <end position="574"/>
    </location>
</feature>
<keyword evidence="6" id="KW-0472">Membrane</keyword>
<comment type="cofactor">
    <cofactor evidence="3">
        <name>heme</name>
        <dbReference type="ChEBI" id="CHEBI:30413"/>
    </cofactor>
</comment>
<evidence type="ECO:0000256" key="6">
    <source>
        <dbReference type="SAM" id="Phobius"/>
    </source>
</evidence>
<evidence type="ECO:0000256" key="1">
    <source>
        <dbReference type="ARBA" id="ARBA00010617"/>
    </source>
</evidence>
<evidence type="ECO:0000313" key="7">
    <source>
        <dbReference type="EMBL" id="ORY40564.1"/>
    </source>
</evidence>
<dbReference type="PANTHER" id="PTHR24305">
    <property type="entry name" value="CYTOCHROME P450"/>
    <property type="match status" value="1"/>
</dbReference>
<dbReference type="GO" id="GO:0004497">
    <property type="term" value="F:monooxygenase activity"/>
    <property type="evidence" value="ECO:0007669"/>
    <property type="project" value="InterPro"/>
</dbReference>